<dbReference type="GO" id="GO:0005739">
    <property type="term" value="C:mitochondrion"/>
    <property type="evidence" value="ECO:0007669"/>
    <property type="project" value="TreeGrafter"/>
</dbReference>
<proteinExistence type="predicted"/>
<dbReference type="SUPFAM" id="SSF69000">
    <property type="entry name" value="FAD-dependent thiol oxidase"/>
    <property type="match status" value="1"/>
</dbReference>
<protein>
    <recommendedName>
        <fullName evidence="2">thiol oxidase</fullName>
        <ecNumber evidence="2">1.8.3.2</ecNumber>
    </recommendedName>
</protein>
<dbReference type="GO" id="GO:0050660">
    <property type="term" value="F:flavin adenine dinucleotide binding"/>
    <property type="evidence" value="ECO:0007669"/>
    <property type="project" value="TreeGrafter"/>
</dbReference>
<evidence type="ECO:0000256" key="6">
    <source>
        <dbReference type="ARBA" id="ARBA00023157"/>
    </source>
</evidence>
<evidence type="ECO:0000256" key="5">
    <source>
        <dbReference type="ARBA" id="ARBA00023002"/>
    </source>
</evidence>
<dbReference type="EMBL" id="MN739540">
    <property type="protein sequence ID" value="QHT11972.1"/>
    <property type="molecule type" value="Genomic_DNA"/>
</dbReference>
<dbReference type="PANTHER" id="PTHR12645">
    <property type="entry name" value="ALR/ERV"/>
    <property type="match status" value="1"/>
</dbReference>
<comment type="cofactor">
    <cofactor evidence="1">
        <name>FAD</name>
        <dbReference type="ChEBI" id="CHEBI:57692"/>
    </cofactor>
</comment>
<dbReference type="Pfam" id="PF04777">
    <property type="entry name" value="Evr1_Alr"/>
    <property type="match status" value="1"/>
</dbReference>
<dbReference type="InterPro" id="IPR039799">
    <property type="entry name" value="ALR/ERV"/>
</dbReference>
<evidence type="ECO:0000313" key="9">
    <source>
        <dbReference type="EMBL" id="QHT11972.1"/>
    </source>
</evidence>
<dbReference type="InterPro" id="IPR036774">
    <property type="entry name" value="ERV/ALR_sulphydryl_oxid_sf"/>
</dbReference>
<dbReference type="PANTHER" id="PTHR12645:SF0">
    <property type="entry name" value="FAD-LINKED SULFHYDRYL OXIDASE ALR"/>
    <property type="match status" value="1"/>
</dbReference>
<keyword evidence="6" id="KW-1015">Disulfide bond</keyword>
<keyword evidence="7" id="KW-0175">Coiled coil</keyword>
<evidence type="ECO:0000256" key="1">
    <source>
        <dbReference type="ARBA" id="ARBA00001974"/>
    </source>
</evidence>
<evidence type="ECO:0000256" key="4">
    <source>
        <dbReference type="ARBA" id="ARBA00022827"/>
    </source>
</evidence>
<dbReference type="EC" id="1.8.3.2" evidence="2"/>
<evidence type="ECO:0000256" key="3">
    <source>
        <dbReference type="ARBA" id="ARBA00022630"/>
    </source>
</evidence>
<dbReference type="PROSITE" id="PS51324">
    <property type="entry name" value="ERV_ALR"/>
    <property type="match status" value="1"/>
</dbReference>
<evidence type="ECO:0000256" key="7">
    <source>
        <dbReference type="SAM" id="Coils"/>
    </source>
</evidence>
<name>A0A6C0D6I9_9ZZZZ</name>
<keyword evidence="3" id="KW-0285">Flavoprotein</keyword>
<feature type="coiled-coil region" evidence="7">
    <location>
        <begin position="128"/>
        <end position="155"/>
    </location>
</feature>
<evidence type="ECO:0000256" key="2">
    <source>
        <dbReference type="ARBA" id="ARBA00012512"/>
    </source>
</evidence>
<reference evidence="9" key="1">
    <citation type="journal article" date="2020" name="Nature">
        <title>Giant virus diversity and host interactions through global metagenomics.</title>
        <authorList>
            <person name="Schulz F."/>
            <person name="Roux S."/>
            <person name="Paez-Espino D."/>
            <person name="Jungbluth S."/>
            <person name="Walsh D.A."/>
            <person name="Denef V.J."/>
            <person name="McMahon K.D."/>
            <person name="Konstantinidis K.T."/>
            <person name="Eloe-Fadrosh E.A."/>
            <person name="Kyrpides N.C."/>
            <person name="Woyke T."/>
        </authorList>
    </citation>
    <scope>NUCLEOTIDE SEQUENCE</scope>
    <source>
        <strain evidence="9">GVMAG-M-3300023174-124</strain>
    </source>
</reference>
<dbReference type="GO" id="GO:0016971">
    <property type="term" value="F:flavin-dependent sulfhydryl oxidase activity"/>
    <property type="evidence" value="ECO:0007669"/>
    <property type="project" value="InterPro"/>
</dbReference>
<evidence type="ECO:0000259" key="8">
    <source>
        <dbReference type="PROSITE" id="PS51324"/>
    </source>
</evidence>
<dbReference type="InterPro" id="IPR017905">
    <property type="entry name" value="ERV/ALR_sulphydryl_oxidase"/>
</dbReference>
<dbReference type="Gene3D" id="1.20.120.310">
    <property type="entry name" value="ERV/ALR sulfhydryl oxidase domain"/>
    <property type="match status" value="1"/>
</dbReference>
<sequence>MKTVSKRNSSKQRTFTRKHYSSNDGMLTTVWGPSTWHMLHTMSFNYPIAPSCDDKRHYREFVLNLQYVLPCGKCRKNLKRNFKKLPLLWKHMESRATFSLYIYRLHELINKMLNKKSGLSYSDVRERYEHFRSRCAKSLEELKREQEELRKKGEKGCTEPLYGEKSKCILKIVPHSSEDETFTIDDKCIKKMQ</sequence>
<organism evidence="9">
    <name type="scientific">viral metagenome</name>
    <dbReference type="NCBI Taxonomy" id="1070528"/>
    <lineage>
        <taxon>unclassified sequences</taxon>
        <taxon>metagenomes</taxon>
        <taxon>organismal metagenomes</taxon>
    </lineage>
</organism>
<dbReference type="AlphaFoldDB" id="A0A6C0D6I9"/>
<keyword evidence="5" id="KW-0560">Oxidoreductase</keyword>
<accession>A0A6C0D6I9</accession>
<keyword evidence="4" id="KW-0274">FAD</keyword>
<feature type="domain" description="ERV/ALR sulfhydryl oxidase" evidence="8">
    <location>
        <begin position="21"/>
        <end position="128"/>
    </location>
</feature>